<evidence type="ECO:0008006" key="4">
    <source>
        <dbReference type="Google" id="ProtNLM"/>
    </source>
</evidence>
<organism evidence="2 3">
    <name type="scientific">Nocardioides guangzhouensis</name>
    <dbReference type="NCBI Taxonomy" id="2497878"/>
    <lineage>
        <taxon>Bacteria</taxon>
        <taxon>Bacillati</taxon>
        <taxon>Actinomycetota</taxon>
        <taxon>Actinomycetes</taxon>
        <taxon>Propionibacteriales</taxon>
        <taxon>Nocardioidaceae</taxon>
        <taxon>Nocardioides</taxon>
    </lineage>
</organism>
<feature type="transmembrane region" description="Helical" evidence="1">
    <location>
        <begin position="138"/>
        <end position="155"/>
    </location>
</feature>
<evidence type="ECO:0000256" key="1">
    <source>
        <dbReference type="SAM" id="Phobius"/>
    </source>
</evidence>
<evidence type="ECO:0000313" key="2">
    <source>
        <dbReference type="EMBL" id="RYP82781.1"/>
    </source>
</evidence>
<feature type="transmembrane region" description="Helical" evidence="1">
    <location>
        <begin position="310"/>
        <end position="327"/>
    </location>
</feature>
<sequence length="513" mass="52405">MGVGQLPRAAAVPLVVAAAATAARLPFVGRPLSSDEGGFLLVAGQWSPGRSLYGNYWVDRPPLLIAFFGLADRLGGAVALRLLGAALAAAAVLLAARVGRLVADRVGAGDPHPAVVVAALTSGVFLASPLVGSFEVDGELVAVPLVLLGLVLLLEGDRAALGRRLPVRRLLLLVAAGVVGAAAALVKQNELDVLLAAGPLLVLARGPAGHRAGVRRVVADLAGVAIGAVALTALVVLAADVRGTEPGALWDAVVTFRLQAGEVIRASASAATGERFRRVLVAGITSGAVLLPVVMVFGARRWRRGPAAPVLWTALVVVGWEVFTVAAGGSYWLHYLVALVPGLVLCGSLAAASPGRLRIAAGAALGYAALVATVALAVLLVHPVGQSKDGGVDTWLVAHARPGDTAVVAYGHPDILESTGMSSPYPGLWSLPVRVRDPRLTDLATVLAGSDRPTWVVTMRGPGTTSLGGWGIDPARAQSQLDAHYRSVAEVDGHLVYLERGIPLATSAARAPA</sequence>
<dbReference type="Proteomes" id="UP000295198">
    <property type="component" value="Unassembled WGS sequence"/>
</dbReference>
<feature type="transmembrane region" description="Helical" evidence="1">
    <location>
        <begin position="279"/>
        <end position="298"/>
    </location>
</feature>
<keyword evidence="1" id="KW-0812">Transmembrane</keyword>
<evidence type="ECO:0000313" key="3">
    <source>
        <dbReference type="Proteomes" id="UP000295198"/>
    </source>
</evidence>
<dbReference type="OrthoDB" id="3778591at2"/>
<keyword evidence="1" id="KW-1133">Transmembrane helix</keyword>
<protein>
    <recommendedName>
        <fullName evidence="4">Glycosyltransferase RgtA/B/C/D-like domain-containing protein</fullName>
    </recommendedName>
</protein>
<keyword evidence="3" id="KW-1185">Reference proteome</keyword>
<reference evidence="2 3" key="1">
    <citation type="submission" date="2019-01" db="EMBL/GenBank/DDBJ databases">
        <title>Nocardioides guangzhouensis sp. nov., an actinobacterium isolated from soil.</title>
        <authorList>
            <person name="Fu Y."/>
            <person name="Cai Y."/>
            <person name="Lin Z."/>
            <person name="Chen P."/>
        </authorList>
    </citation>
    <scope>NUCLEOTIDE SEQUENCE [LARGE SCALE GENOMIC DNA]</scope>
    <source>
        <strain evidence="2 3">130</strain>
    </source>
</reference>
<name>A0A4Q4Z6P9_9ACTN</name>
<comment type="caution">
    <text evidence="2">The sequence shown here is derived from an EMBL/GenBank/DDBJ whole genome shotgun (WGS) entry which is preliminary data.</text>
</comment>
<feature type="transmembrane region" description="Helical" evidence="1">
    <location>
        <begin position="359"/>
        <end position="381"/>
    </location>
</feature>
<dbReference type="RefSeq" id="WP_134720406.1">
    <property type="nucleotide sequence ID" value="NZ_SDKM01000042.1"/>
</dbReference>
<feature type="transmembrane region" description="Helical" evidence="1">
    <location>
        <begin position="167"/>
        <end position="185"/>
    </location>
</feature>
<dbReference type="EMBL" id="SDKM01000042">
    <property type="protein sequence ID" value="RYP82781.1"/>
    <property type="molecule type" value="Genomic_DNA"/>
</dbReference>
<keyword evidence="1" id="KW-0472">Membrane</keyword>
<dbReference type="AlphaFoldDB" id="A0A4Q4Z6P9"/>
<feature type="transmembrane region" description="Helical" evidence="1">
    <location>
        <begin position="114"/>
        <end position="132"/>
    </location>
</feature>
<feature type="transmembrane region" description="Helical" evidence="1">
    <location>
        <begin position="217"/>
        <end position="239"/>
    </location>
</feature>
<proteinExistence type="predicted"/>
<feature type="transmembrane region" description="Helical" evidence="1">
    <location>
        <begin position="333"/>
        <end position="352"/>
    </location>
</feature>
<accession>A0A4Q4Z6P9</accession>
<gene>
    <name evidence="2" type="ORF">EKO23_21060</name>
</gene>
<feature type="transmembrane region" description="Helical" evidence="1">
    <location>
        <begin position="78"/>
        <end position="102"/>
    </location>
</feature>